<evidence type="ECO:0000313" key="2">
    <source>
        <dbReference type="Proteomes" id="UP000041770"/>
    </source>
</evidence>
<evidence type="ECO:0000313" key="1">
    <source>
        <dbReference type="EMBL" id="CSC24836.1"/>
    </source>
</evidence>
<dbReference type="AlphaFoldDB" id="A0A655XZY0"/>
<sequence>MAASTASRVCALTWPVSFSTRDTVALETPANLHTSFMVAINNPSN</sequence>
<gene>
    <name evidence="1" type="ORF">ERS013200_00956</name>
</gene>
<name>A0A655XZY0_VIBCL</name>
<dbReference type="Proteomes" id="UP000041770">
    <property type="component" value="Unassembled WGS sequence"/>
</dbReference>
<dbReference type="EMBL" id="CWQY01000004">
    <property type="protein sequence ID" value="CSC24836.1"/>
    <property type="molecule type" value="Genomic_DNA"/>
</dbReference>
<organism evidence="1 2">
    <name type="scientific">Vibrio cholerae</name>
    <dbReference type="NCBI Taxonomy" id="666"/>
    <lineage>
        <taxon>Bacteria</taxon>
        <taxon>Pseudomonadati</taxon>
        <taxon>Pseudomonadota</taxon>
        <taxon>Gammaproteobacteria</taxon>
        <taxon>Vibrionales</taxon>
        <taxon>Vibrionaceae</taxon>
        <taxon>Vibrio</taxon>
    </lineage>
</organism>
<accession>A0A655XZY0</accession>
<proteinExistence type="predicted"/>
<protein>
    <submittedName>
        <fullName evidence="1">Uncharacterized protein</fullName>
    </submittedName>
</protein>
<reference evidence="1 2" key="1">
    <citation type="submission" date="2015-07" db="EMBL/GenBank/DDBJ databases">
        <authorList>
            <consortium name="Pathogen Informatics"/>
        </authorList>
    </citation>
    <scope>NUCLEOTIDE SEQUENCE [LARGE SCALE GENOMIC DNA]</scope>
    <source>
        <strain evidence="1 2">A316</strain>
    </source>
</reference>